<dbReference type="Pfam" id="PF04389">
    <property type="entry name" value="Peptidase_M28"/>
    <property type="match status" value="1"/>
</dbReference>
<evidence type="ECO:0000256" key="3">
    <source>
        <dbReference type="ARBA" id="ARBA00022723"/>
    </source>
</evidence>
<evidence type="ECO:0000259" key="8">
    <source>
        <dbReference type="Pfam" id="PF04389"/>
    </source>
</evidence>
<accession>A0ABS6BE49</accession>
<dbReference type="PANTHER" id="PTHR12147:SF56">
    <property type="entry name" value="AMINOPEPTIDASE YDR415C-RELATED"/>
    <property type="match status" value="1"/>
</dbReference>
<name>A0ABS6BE49_9SPHN</name>
<dbReference type="EMBL" id="JAHKRT010000001">
    <property type="protein sequence ID" value="MBU3076589.1"/>
    <property type="molecule type" value="Genomic_DNA"/>
</dbReference>
<keyword evidence="10" id="KW-1185">Reference proteome</keyword>
<gene>
    <name evidence="9" type="ORF">KOF26_01820</name>
</gene>
<feature type="signal peptide" evidence="7">
    <location>
        <begin position="1"/>
        <end position="24"/>
    </location>
</feature>
<keyword evidence="5" id="KW-0378">Hydrolase</keyword>
<organism evidence="9 10">
    <name type="scientific">Sphingomonas quercus</name>
    <dbReference type="NCBI Taxonomy" id="2842451"/>
    <lineage>
        <taxon>Bacteria</taxon>
        <taxon>Pseudomonadati</taxon>
        <taxon>Pseudomonadota</taxon>
        <taxon>Alphaproteobacteria</taxon>
        <taxon>Sphingomonadales</taxon>
        <taxon>Sphingomonadaceae</taxon>
        <taxon>Sphingomonas</taxon>
    </lineage>
</organism>
<dbReference type="InterPro" id="IPR045175">
    <property type="entry name" value="M28_fam"/>
</dbReference>
<feature type="chain" id="PRO_5045482189" evidence="7">
    <location>
        <begin position="25"/>
        <end position="495"/>
    </location>
</feature>
<evidence type="ECO:0000313" key="10">
    <source>
        <dbReference type="Proteomes" id="UP000776276"/>
    </source>
</evidence>
<keyword evidence="1" id="KW-0031">Aminopeptidase</keyword>
<dbReference type="Proteomes" id="UP000776276">
    <property type="component" value="Unassembled WGS sequence"/>
</dbReference>
<dbReference type="PANTHER" id="PTHR12147">
    <property type="entry name" value="METALLOPEPTIDASE M28 FAMILY MEMBER"/>
    <property type="match status" value="1"/>
</dbReference>
<feature type="domain" description="Peptidase M28" evidence="8">
    <location>
        <begin position="267"/>
        <end position="465"/>
    </location>
</feature>
<keyword evidence="2" id="KW-0645">Protease</keyword>
<dbReference type="InterPro" id="IPR007484">
    <property type="entry name" value="Peptidase_M28"/>
</dbReference>
<reference evidence="9 10" key="1">
    <citation type="submission" date="2021-06" db="EMBL/GenBank/DDBJ databases">
        <title>Sphingomonas sp. XMGL2, whole genome shotgun sequencing project.</title>
        <authorList>
            <person name="Zhao G."/>
            <person name="Shen L."/>
        </authorList>
    </citation>
    <scope>NUCLEOTIDE SEQUENCE [LARGE SCALE GENOMIC DNA]</scope>
    <source>
        <strain evidence="9 10">XMGL2</strain>
    </source>
</reference>
<evidence type="ECO:0000256" key="1">
    <source>
        <dbReference type="ARBA" id="ARBA00022438"/>
    </source>
</evidence>
<dbReference type="RefSeq" id="WP_216319042.1">
    <property type="nucleotide sequence ID" value="NZ_JAHKRT010000001.1"/>
</dbReference>
<evidence type="ECO:0000256" key="4">
    <source>
        <dbReference type="ARBA" id="ARBA00022729"/>
    </source>
</evidence>
<sequence>MPRPDMPRFFAATLALFLATGAGAAAVSPRAIPETVSVKELQARIATLADDKFQGRQPGTRGGLRTEAYVAKAFARAKLAPGAAGGGWRQTITLVRRTPVTAAFRLGPVGIGADQLALTGRGGSEGLDGAPVFFVGAALPEQIADTDLHGAIVLLASELPGGGHGLGDREEALRAAGAAAILIIPAADADWPAFAAEQGGRARLPDFGARIEGAIARPAAARLAQFTGQSFDALLTAAGGAGFRPLRLPGGATLSAETRVAPFQTANIVGKVAGSDPAAGAVVLSAHWDHLGAQCRPEGAPDRICNGAVDNASGTAMLIEIARRVAAGPRPRRDVYFLATTSEELGLLGARAFADAPPVPLGRVVANLNIDTAAIAPAGMPVAIMGRGRTPALDTAIDAAIRKAGRQLDSDNEADIMLKRQDGWAFGEKGVPAVMVSGSFSDMNKLMAYLRANYHGPLDDVAHLPPLDGAAEDATLHVALARALADPALYPSPRR</sequence>
<protein>
    <submittedName>
        <fullName evidence="9">M28 family peptidase</fullName>
    </submittedName>
</protein>
<keyword evidence="4 7" id="KW-0732">Signal</keyword>
<evidence type="ECO:0000256" key="7">
    <source>
        <dbReference type="SAM" id="SignalP"/>
    </source>
</evidence>
<evidence type="ECO:0000256" key="2">
    <source>
        <dbReference type="ARBA" id="ARBA00022670"/>
    </source>
</evidence>
<keyword evidence="6" id="KW-0862">Zinc</keyword>
<evidence type="ECO:0000256" key="5">
    <source>
        <dbReference type="ARBA" id="ARBA00022801"/>
    </source>
</evidence>
<keyword evidence="3" id="KW-0479">Metal-binding</keyword>
<evidence type="ECO:0000313" key="9">
    <source>
        <dbReference type="EMBL" id="MBU3076589.1"/>
    </source>
</evidence>
<proteinExistence type="predicted"/>
<evidence type="ECO:0000256" key="6">
    <source>
        <dbReference type="ARBA" id="ARBA00022833"/>
    </source>
</evidence>
<comment type="caution">
    <text evidence="9">The sequence shown here is derived from an EMBL/GenBank/DDBJ whole genome shotgun (WGS) entry which is preliminary data.</text>
</comment>